<evidence type="ECO:0000313" key="2">
    <source>
        <dbReference type="EMBL" id="KAK9536742.1"/>
    </source>
</evidence>
<feature type="region of interest" description="Disordered" evidence="1">
    <location>
        <begin position="1"/>
        <end position="100"/>
    </location>
</feature>
<comment type="caution">
    <text evidence="2">The sequence shown here is derived from an EMBL/GenBank/DDBJ whole genome shotgun (WGS) entry which is preliminary data.</text>
</comment>
<dbReference type="Proteomes" id="UP001488805">
    <property type="component" value="Unassembled WGS sequence"/>
</dbReference>
<accession>A0AAW1FQG2</accession>
<dbReference type="EMBL" id="JBCEZU010000045">
    <property type="protein sequence ID" value="KAK9536742.1"/>
    <property type="molecule type" value="Genomic_DNA"/>
</dbReference>
<evidence type="ECO:0000313" key="3">
    <source>
        <dbReference type="Proteomes" id="UP001488805"/>
    </source>
</evidence>
<gene>
    <name evidence="2" type="ORF">VZT92_006505</name>
</gene>
<evidence type="ECO:0000256" key="1">
    <source>
        <dbReference type="SAM" id="MobiDB-lite"/>
    </source>
</evidence>
<dbReference type="AlphaFoldDB" id="A0AAW1FQG2"/>
<sequence length="100" mass="10645">MGTQRKEGRKEGRGQNKRVALTASSSLQHLCPCGGGVPGKRKPPRQPGTSQMPSVKAQGPVHPLVKPRKAWNKNERTAHTRASKAPTTPAGEFPGGISIM</sequence>
<name>A0AAW1FQG2_ZOAVI</name>
<organism evidence="2 3">
    <name type="scientific">Zoarces viviparus</name>
    <name type="common">Viviparous eelpout</name>
    <name type="synonym">Blennius viviparus</name>
    <dbReference type="NCBI Taxonomy" id="48416"/>
    <lineage>
        <taxon>Eukaryota</taxon>
        <taxon>Metazoa</taxon>
        <taxon>Chordata</taxon>
        <taxon>Craniata</taxon>
        <taxon>Vertebrata</taxon>
        <taxon>Euteleostomi</taxon>
        <taxon>Actinopterygii</taxon>
        <taxon>Neopterygii</taxon>
        <taxon>Teleostei</taxon>
        <taxon>Neoteleostei</taxon>
        <taxon>Acanthomorphata</taxon>
        <taxon>Eupercaria</taxon>
        <taxon>Perciformes</taxon>
        <taxon>Cottioidei</taxon>
        <taxon>Zoarcales</taxon>
        <taxon>Zoarcidae</taxon>
        <taxon>Zoarcinae</taxon>
        <taxon>Zoarces</taxon>
    </lineage>
</organism>
<reference evidence="2 3" key="1">
    <citation type="journal article" date="2024" name="Genome Biol. Evol.">
        <title>Chromosome-level genome assembly of the viviparous eelpout Zoarces viviparus.</title>
        <authorList>
            <person name="Fuhrmann N."/>
            <person name="Brasseur M.V."/>
            <person name="Bakowski C.E."/>
            <person name="Podsiadlowski L."/>
            <person name="Prost S."/>
            <person name="Krehenwinkel H."/>
            <person name="Mayer C."/>
        </authorList>
    </citation>
    <scope>NUCLEOTIDE SEQUENCE [LARGE SCALE GENOMIC DNA]</scope>
    <source>
        <strain evidence="2">NO-MEL_2022_Ind0_liver</strain>
    </source>
</reference>
<keyword evidence="3" id="KW-1185">Reference proteome</keyword>
<protein>
    <submittedName>
        <fullName evidence="2">Uncharacterized protein</fullName>
    </submittedName>
</protein>
<proteinExistence type="predicted"/>
<feature type="compositionally biased region" description="Basic and acidic residues" evidence="1">
    <location>
        <begin position="1"/>
        <end position="14"/>
    </location>
</feature>